<evidence type="ECO:0000256" key="3">
    <source>
        <dbReference type="ARBA" id="ARBA00022729"/>
    </source>
</evidence>
<dbReference type="SUPFAM" id="SSF53822">
    <property type="entry name" value="Periplasmic binding protein-like I"/>
    <property type="match status" value="1"/>
</dbReference>
<protein>
    <submittedName>
        <fullName evidence="8">Branched-chain amino acid transport system substrate-binding protein</fullName>
    </submittedName>
</protein>
<evidence type="ECO:0000256" key="4">
    <source>
        <dbReference type="ARBA" id="ARBA00022970"/>
    </source>
</evidence>
<sequence length="422" mass="46644">MKNKLFILVVLMLAVSLSLLGCGNESASGPVENEGDGTATEEGGEQSVEGVIKIGAVLPMTGPAAVFGEKFQNAYTMAVEEINEAGGVRGGMKLELVIEDSQERPEEGVKSAERLINDDDVLILTGGRSSGVTFAVARVANQYQMPYLIDHGSTDLATQSGWEYVFRFNPTAGMYSEALQDFLINETDVSSVAYIQVDNAFGDAIYEYGLKDFFEEKGYDVLYEKYDENSLDLRPIMNNVKNFGPDAVIMTSGTDNEATQIMRAAAEAGVNAKVFAGTGAGHSIMGFYEQAGDLAEYVMSSAPWHGDKSQDEWHEFYNNYRDRYGHSPGEHEVEGYVSIYIIADVLERAESLNREDVRKALAETDMMTIFGPIKFEDFDGYTNQNRGITELSQWIDGELVSVYPEEVADREPVYPFPSWNER</sequence>
<proteinExistence type="inferred from homology"/>
<dbReference type="EMBL" id="JAUSUQ010000002">
    <property type="protein sequence ID" value="MDQ0338144.1"/>
    <property type="molecule type" value="Genomic_DNA"/>
</dbReference>
<evidence type="ECO:0000313" key="9">
    <source>
        <dbReference type="Proteomes" id="UP001232445"/>
    </source>
</evidence>
<feature type="region of interest" description="Disordered" evidence="5">
    <location>
        <begin position="26"/>
        <end position="45"/>
    </location>
</feature>
<evidence type="ECO:0000256" key="2">
    <source>
        <dbReference type="ARBA" id="ARBA00022448"/>
    </source>
</evidence>
<dbReference type="PANTHER" id="PTHR30483:SF37">
    <property type="entry name" value="ABC TRANSPORTER SUBSTRATE-BINDING PROTEIN"/>
    <property type="match status" value="1"/>
</dbReference>
<feature type="domain" description="Leucine-binding protein" evidence="7">
    <location>
        <begin position="52"/>
        <end position="386"/>
    </location>
</feature>
<comment type="similarity">
    <text evidence="1">Belongs to the leucine-binding protein family.</text>
</comment>
<dbReference type="InterPro" id="IPR000709">
    <property type="entry name" value="Leu_Ile_Val-bd"/>
</dbReference>
<keyword evidence="4" id="KW-0029">Amino-acid transport</keyword>
<keyword evidence="3 6" id="KW-0732">Signal</keyword>
<dbReference type="PRINTS" id="PR00337">
    <property type="entry name" value="LEUILEVALBP"/>
</dbReference>
<keyword evidence="2" id="KW-0813">Transport</keyword>
<dbReference type="InterPro" id="IPR051010">
    <property type="entry name" value="BCAA_transport"/>
</dbReference>
<dbReference type="Gene3D" id="3.40.50.2300">
    <property type="match status" value="2"/>
</dbReference>
<reference evidence="8 9" key="1">
    <citation type="submission" date="2023-07" db="EMBL/GenBank/DDBJ databases">
        <title>Genomic Encyclopedia of Type Strains, Phase IV (KMG-IV): sequencing the most valuable type-strain genomes for metagenomic binning, comparative biology and taxonomic classification.</title>
        <authorList>
            <person name="Goeker M."/>
        </authorList>
    </citation>
    <scope>NUCLEOTIDE SEQUENCE [LARGE SCALE GENOMIC DNA]</scope>
    <source>
        <strain evidence="8 9">DSM 17740</strain>
    </source>
</reference>
<gene>
    <name evidence="8" type="ORF">J2S00_000927</name>
</gene>
<dbReference type="InterPro" id="IPR028082">
    <property type="entry name" value="Peripla_BP_I"/>
</dbReference>
<comment type="caution">
    <text evidence="8">The sequence shown here is derived from an EMBL/GenBank/DDBJ whole genome shotgun (WGS) entry which is preliminary data.</text>
</comment>
<accession>A0ABU0CP21</accession>
<dbReference type="InterPro" id="IPR028081">
    <property type="entry name" value="Leu-bd"/>
</dbReference>
<dbReference type="Pfam" id="PF13458">
    <property type="entry name" value="Peripla_BP_6"/>
    <property type="match status" value="1"/>
</dbReference>
<evidence type="ECO:0000256" key="6">
    <source>
        <dbReference type="SAM" id="SignalP"/>
    </source>
</evidence>
<feature type="chain" id="PRO_5045370524" evidence="6">
    <location>
        <begin position="28"/>
        <end position="422"/>
    </location>
</feature>
<dbReference type="Proteomes" id="UP001232445">
    <property type="component" value="Unassembled WGS sequence"/>
</dbReference>
<name>A0ABU0CP21_9BACI</name>
<keyword evidence="9" id="KW-1185">Reference proteome</keyword>
<dbReference type="RefSeq" id="WP_307336012.1">
    <property type="nucleotide sequence ID" value="NZ_JAUSUQ010000002.1"/>
</dbReference>
<evidence type="ECO:0000313" key="8">
    <source>
        <dbReference type="EMBL" id="MDQ0338144.1"/>
    </source>
</evidence>
<dbReference type="PANTHER" id="PTHR30483">
    <property type="entry name" value="LEUCINE-SPECIFIC-BINDING PROTEIN"/>
    <property type="match status" value="1"/>
</dbReference>
<dbReference type="PROSITE" id="PS51257">
    <property type="entry name" value="PROKAR_LIPOPROTEIN"/>
    <property type="match status" value="1"/>
</dbReference>
<evidence type="ECO:0000256" key="1">
    <source>
        <dbReference type="ARBA" id="ARBA00010062"/>
    </source>
</evidence>
<organism evidence="8 9">
    <name type="scientific">Caldalkalibacillus uzonensis</name>
    <dbReference type="NCBI Taxonomy" id="353224"/>
    <lineage>
        <taxon>Bacteria</taxon>
        <taxon>Bacillati</taxon>
        <taxon>Bacillota</taxon>
        <taxon>Bacilli</taxon>
        <taxon>Bacillales</taxon>
        <taxon>Bacillaceae</taxon>
        <taxon>Caldalkalibacillus</taxon>
    </lineage>
</organism>
<feature type="signal peptide" evidence="6">
    <location>
        <begin position="1"/>
        <end position="27"/>
    </location>
</feature>
<evidence type="ECO:0000259" key="7">
    <source>
        <dbReference type="Pfam" id="PF13458"/>
    </source>
</evidence>
<evidence type="ECO:0000256" key="5">
    <source>
        <dbReference type="SAM" id="MobiDB-lite"/>
    </source>
</evidence>